<dbReference type="SUPFAM" id="SSF46894">
    <property type="entry name" value="C-terminal effector domain of the bipartite response regulators"/>
    <property type="match status" value="1"/>
</dbReference>
<dbReference type="PANTHER" id="PTHR16305:SF35">
    <property type="entry name" value="TRANSCRIPTIONAL ACTIVATOR DOMAIN"/>
    <property type="match status" value="1"/>
</dbReference>
<dbReference type="SUPFAM" id="SSF48452">
    <property type="entry name" value="TPR-like"/>
    <property type="match status" value="1"/>
</dbReference>
<dbReference type="InterPro" id="IPR000792">
    <property type="entry name" value="Tscrpt_reg_LuxR_C"/>
</dbReference>
<feature type="compositionally biased region" description="Low complexity" evidence="3">
    <location>
        <begin position="887"/>
        <end position="942"/>
    </location>
</feature>
<feature type="region of interest" description="Disordered" evidence="3">
    <location>
        <begin position="887"/>
        <end position="947"/>
    </location>
</feature>
<organism evidence="5 6">
    <name type="scientific">Cryptosporangium japonicum</name>
    <dbReference type="NCBI Taxonomy" id="80872"/>
    <lineage>
        <taxon>Bacteria</taxon>
        <taxon>Bacillati</taxon>
        <taxon>Actinomycetota</taxon>
        <taxon>Actinomycetes</taxon>
        <taxon>Cryptosporangiales</taxon>
        <taxon>Cryptosporangiaceae</taxon>
        <taxon>Cryptosporangium</taxon>
    </lineage>
</organism>
<evidence type="ECO:0000256" key="1">
    <source>
        <dbReference type="ARBA" id="ARBA00022741"/>
    </source>
</evidence>
<dbReference type="EMBL" id="BAAAGX010000007">
    <property type="protein sequence ID" value="GAA0232683.1"/>
    <property type="molecule type" value="Genomic_DNA"/>
</dbReference>
<feature type="domain" description="HTH luxR-type" evidence="4">
    <location>
        <begin position="1040"/>
        <end position="1105"/>
    </location>
</feature>
<dbReference type="Gene3D" id="1.10.10.10">
    <property type="entry name" value="Winged helix-like DNA-binding domain superfamily/Winged helix DNA-binding domain"/>
    <property type="match status" value="1"/>
</dbReference>
<dbReference type="PROSITE" id="PS50043">
    <property type="entry name" value="HTH_LUXR_2"/>
    <property type="match status" value="1"/>
</dbReference>
<keyword evidence="6" id="KW-1185">Reference proteome</keyword>
<dbReference type="InterPro" id="IPR011990">
    <property type="entry name" value="TPR-like_helical_dom_sf"/>
</dbReference>
<dbReference type="InterPro" id="IPR016032">
    <property type="entry name" value="Sig_transdc_resp-reg_C-effctor"/>
</dbReference>
<dbReference type="Gene3D" id="3.40.50.300">
    <property type="entry name" value="P-loop containing nucleotide triphosphate hydrolases"/>
    <property type="match status" value="1"/>
</dbReference>
<evidence type="ECO:0000313" key="6">
    <source>
        <dbReference type="Proteomes" id="UP001500967"/>
    </source>
</evidence>
<name>A0ABP3DKD5_9ACTN</name>
<comment type="caution">
    <text evidence="5">The sequence shown here is derived from an EMBL/GenBank/DDBJ whole genome shotgun (WGS) entry which is preliminary data.</text>
</comment>
<accession>A0ABP3DKD5</accession>
<dbReference type="PANTHER" id="PTHR16305">
    <property type="entry name" value="TESTICULAR SOLUBLE ADENYLYL CYCLASE"/>
    <property type="match status" value="1"/>
</dbReference>
<dbReference type="SMART" id="SM00421">
    <property type="entry name" value="HTH_LUXR"/>
    <property type="match status" value="1"/>
</dbReference>
<dbReference type="InterPro" id="IPR027417">
    <property type="entry name" value="P-loop_NTPase"/>
</dbReference>
<dbReference type="Pfam" id="PF00196">
    <property type="entry name" value="GerE"/>
    <property type="match status" value="1"/>
</dbReference>
<dbReference type="SUPFAM" id="SSF52540">
    <property type="entry name" value="P-loop containing nucleoside triphosphate hydrolases"/>
    <property type="match status" value="1"/>
</dbReference>
<dbReference type="InterPro" id="IPR036388">
    <property type="entry name" value="WH-like_DNA-bd_sf"/>
</dbReference>
<dbReference type="InterPro" id="IPR041664">
    <property type="entry name" value="AAA_16"/>
</dbReference>
<keyword evidence="1" id="KW-0547">Nucleotide-binding</keyword>
<dbReference type="PRINTS" id="PR00038">
    <property type="entry name" value="HTHLUXR"/>
</dbReference>
<gene>
    <name evidence="5" type="ORF">GCM10009539_17550</name>
</gene>
<evidence type="ECO:0000259" key="4">
    <source>
        <dbReference type="PROSITE" id="PS50043"/>
    </source>
</evidence>
<evidence type="ECO:0000256" key="3">
    <source>
        <dbReference type="SAM" id="MobiDB-lite"/>
    </source>
</evidence>
<dbReference type="Gene3D" id="1.25.40.10">
    <property type="entry name" value="Tetratricopeptide repeat domain"/>
    <property type="match status" value="1"/>
</dbReference>
<dbReference type="CDD" id="cd06170">
    <property type="entry name" value="LuxR_C_like"/>
    <property type="match status" value="1"/>
</dbReference>
<sequence length="1108" mass="116034">MDGVGSRLMDSALLAVPGNSVGPVSDNAFMTSAEPAPLVGRDAELATLRGLLDGSAAGGAGAAVVSGEAGIGKTRLLREFVRAADAEGALVLVGHCVSFGGDAVPFLPISEAFGRLARDEPDTVERLRVRYPPLARLLPQHRMVGSDGDEGRLDPAVLYEAVLGALFELAADRRVLLVLEDLHWADGATRELFGFLLTRLSGEPGSPVVPVASYRSDDLHRRHPLRTVVLEWGRLPGLLRVALRPLERADAAALVRGLAEGSAAELDDAALDDVLDRAQGNAFFAEQLIAELVVSPSPSVMIPRDLADLLLIRLERLSADTRHVLQLIAVAGLKIHHDRLVRVAGLSSAALNAALREAADAHVLDLRPGDKYAFRHALLAEAVYDDLLPGERRRHHAQFAEVIASLEVPGTDADLARHAREAGDLATAFDAGIRAGDEAMRVAAPGEAMRLYESVQELAPLVEDPRTVVELPRKAASAASHAGYPFRAVHMIEEALGRLPAGAAPDVRAALLIELSEHTVAFDTSHDVEGLARQALELLPEDPPTALRARALAALARALAGNVNTIDEAIAYSDEARALAVRVGITNVEADAATTRARIERWRADPAAAERLLRDSIVQARASGDPNATLRSLYSLAIFRYEQGRLQDARESFRETAAVAREIGRPWATYGADALPMMIQADYVLGRWDDALSTAAAYPEAPALARAGLVAASLTVHAGRGSADGVRLAESNRPWWRRDGMLGIIGGAALLDAHADRGDVRAALATHDEIIDTISRQWGGRWFDARFRLHALALGALASSVARSGAAERAAAVRRGAELVGMVGRVAEHVQARGGLVPTALTVRDGDGPHLRWAPPPGGGPLGPESAAWVARVTAEWARLRWAAASDPADDGAPVGGAPADASSAGGASTADASSAGGVSPAGGAPAGGASSADGGSSVDGGPSAGGEAVSVEALSVEAPSAEELVGAWRRSVEAFGYGHRYESARSRARLAAALLATGDPAGARTEAEAARATARELGAEPLLRELAALAGPAGDRPAAERRDTELTPREQQVLELLALGRTNRQIGRSLYISDKTVSVHVSNLMAKLGAAGRTEAAALARRAGLLT</sequence>
<dbReference type="Proteomes" id="UP001500967">
    <property type="component" value="Unassembled WGS sequence"/>
</dbReference>
<dbReference type="PROSITE" id="PS00622">
    <property type="entry name" value="HTH_LUXR_1"/>
    <property type="match status" value="1"/>
</dbReference>
<keyword evidence="2" id="KW-0067">ATP-binding</keyword>
<proteinExistence type="predicted"/>
<evidence type="ECO:0000313" key="5">
    <source>
        <dbReference type="EMBL" id="GAA0232683.1"/>
    </source>
</evidence>
<reference evidence="6" key="1">
    <citation type="journal article" date="2019" name="Int. J. Syst. Evol. Microbiol.">
        <title>The Global Catalogue of Microorganisms (GCM) 10K type strain sequencing project: providing services to taxonomists for standard genome sequencing and annotation.</title>
        <authorList>
            <consortium name="The Broad Institute Genomics Platform"/>
            <consortium name="The Broad Institute Genome Sequencing Center for Infectious Disease"/>
            <person name="Wu L."/>
            <person name="Ma J."/>
        </authorList>
    </citation>
    <scope>NUCLEOTIDE SEQUENCE [LARGE SCALE GENOMIC DNA]</scope>
    <source>
        <strain evidence="6">JCM 10425</strain>
    </source>
</reference>
<evidence type="ECO:0000256" key="2">
    <source>
        <dbReference type="ARBA" id="ARBA00022840"/>
    </source>
</evidence>
<protein>
    <submittedName>
        <fullName evidence="5">Helix-turn-helix transcriptional regulator</fullName>
    </submittedName>
</protein>
<dbReference type="Pfam" id="PF13191">
    <property type="entry name" value="AAA_16"/>
    <property type="match status" value="1"/>
</dbReference>